<dbReference type="EMBL" id="LXQA010567469">
    <property type="protein sequence ID" value="MCI59639.1"/>
    <property type="molecule type" value="Genomic_DNA"/>
</dbReference>
<comment type="caution">
    <text evidence="1">The sequence shown here is derived from an EMBL/GenBank/DDBJ whole genome shotgun (WGS) entry which is preliminary data.</text>
</comment>
<accession>A0A392TET4</accession>
<proteinExistence type="predicted"/>
<dbReference type="AlphaFoldDB" id="A0A392TET4"/>
<protein>
    <submittedName>
        <fullName evidence="1">Uncharacterized protein</fullName>
    </submittedName>
</protein>
<dbReference type="Proteomes" id="UP000265520">
    <property type="component" value="Unassembled WGS sequence"/>
</dbReference>
<evidence type="ECO:0000313" key="2">
    <source>
        <dbReference type="Proteomes" id="UP000265520"/>
    </source>
</evidence>
<sequence>MHELRRALGASPWALGAAAYVRVAR</sequence>
<evidence type="ECO:0000313" key="1">
    <source>
        <dbReference type="EMBL" id="MCI59639.1"/>
    </source>
</evidence>
<reference evidence="1 2" key="1">
    <citation type="journal article" date="2018" name="Front. Plant Sci.">
        <title>Red Clover (Trifolium pratense) and Zigzag Clover (T. medium) - A Picture of Genomic Similarities and Differences.</title>
        <authorList>
            <person name="Dluhosova J."/>
            <person name="Istvanek J."/>
            <person name="Nedelnik J."/>
            <person name="Repkova J."/>
        </authorList>
    </citation>
    <scope>NUCLEOTIDE SEQUENCE [LARGE SCALE GENOMIC DNA]</scope>
    <source>
        <strain evidence="2">cv. 10/8</strain>
        <tissue evidence="1">Leaf</tissue>
    </source>
</reference>
<feature type="non-terminal residue" evidence="1">
    <location>
        <position position="25"/>
    </location>
</feature>
<name>A0A392TET4_9FABA</name>
<organism evidence="1 2">
    <name type="scientific">Trifolium medium</name>
    <dbReference type="NCBI Taxonomy" id="97028"/>
    <lineage>
        <taxon>Eukaryota</taxon>
        <taxon>Viridiplantae</taxon>
        <taxon>Streptophyta</taxon>
        <taxon>Embryophyta</taxon>
        <taxon>Tracheophyta</taxon>
        <taxon>Spermatophyta</taxon>
        <taxon>Magnoliopsida</taxon>
        <taxon>eudicotyledons</taxon>
        <taxon>Gunneridae</taxon>
        <taxon>Pentapetalae</taxon>
        <taxon>rosids</taxon>
        <taxon>fabids</taxon>
        <taxon>Fabales</taxon>
        <taxon>Fabaceae</taxon>
        <taxon>Papilionoideae</taxon>
        <taxon>50 kb inversion clade</taxon>
        <taxon>NPAAA clade</taxon>
        <taxon>Hologalegina</taxon>
        <taxon>IRL clade</taxon>
        <taxon>Trifolieae</taxon>
        <taxon>Trifolium</taxon>
    </lineage>
</organism>
<keyword evidence="2" id="KW-1185">Reference proteome</keyword>